<evidence type="ECO:0000256" key="13">
    <source>
        <dbReference type="ARBA" id="ARBA00022989"/>
    </source>
</evidence>
<evidence type="ECO:0000256" key="20">
    <source>
        <dbReference type="SAM" id="SignalP"/>
    </source>
</evidence>
<evidence type="ECO:0000313" key="22">
    <source>
        <dbReference type="EMBL" id="KAK4590899.1"/>
    </source>
</evidence>
<dbReference type="PROSITE" id="PS00108">
    <property type="entry name" value="PROTEIN_KINASE_ST"/>
    <property type="match status" value="1"/>
</dbReference>
<dbReference type="InterPro" id="IPR001245">
    <property type="entry name" value="Ser-Thr/Tyr_kinase_cat_dom"/>
</dbReference>
<evidence type="ECO:0000256" key="16">
    <source>
        <dbReference type="ARBA" id="ARBA00047899"/>
    </source>
</evidence>
<evidence type="ECO:0000256" key="8">
    <source>
        <dbReference type="ARBA" id="ARBA00022729"/>
    </source>
</evidence>
<feature type="chain" id="PRO_5042938086" description="non-specific serine/threonine protein kinase" evidence="20">
    <location>
        <begin position="27"/>
        <end position="883"/>
    </location>
</feature>
<dbReference type="InterPro" id="IPR001611">
    <property type="entry name" value="Leu-rich_rpt"/>
</dbReference>
<dbReference type="PROSITE" id="PS00107">
    <property type="entry name" value="PROTEIN_KINASE_ATP"/>
    <property type="match status" value="1"/>
</dbReference>
<dbReference type="FunFam" id="3.30.200.20:FF:000394">
    <property type="entry name" value="Leucine-rich repeat receptor-like protein kinase"/>
    <property type="match status" value="1"/>
</dbReference>
<dbReference type="AlphaFoldDB" id="A0AAN7FFI3"/>
<organism evidence="22 23">
    <name type="scientific">Quercus rubra</name>
    <name type="common">Northern red oak</name>
    <name type="synonym">Quercus borealis</name>
    <dbReference type="NCBI Taxonomy" id="3512"/>
    <lineage>
        <taxon>Eukaryota</taxon>
        <taxon>Viridiplantae</taxon>
        <taxon>Streptophyta</taxon>
        <taxon>Embryophyta</taxon>
        <taxon>Tracheophyta</taxon>
        <taxon>Spermatophyta</taxon>
        <taxon>Magnoliopsida</taxon>
        <taxon>eudicotyledons</taxon>
        <taxon>Gunneridae</taxon>
        <taxon>Pentapetalae</taxon>
        <taxon>rosids</taxon>
        <taxon>fabids</taxon>
        <taxon>Fagales</taxon>
        <taxon>Fagaceae</taxon>
        <taxon>Quercus</taxon>
    </lineage>
</organism>
<dbReference type="EC" id="2.7.11.1" evidence="2"/>
<evidence type="ECO:0000256" key="7">
    <source>
        <dbReference type="ARBA" id="ARBA00022692"/>
    </source>
</evidence>
<comment type="catalytic activity">
    <reaction evidence="16">
        <text>L-threonyl-[protein] + ATP = O-phospho-L-threonyl-[protein] + ADP + H(+)</text>
        <dbReference type="Rhea" id="RHEA:46608"/>
        <dbReference type="Rhea" id="RHEA-COMP:11060"/>
        <dbReference type="Rhea" id="RHEA-COMP:11605"/>
        <dbReference type="ChEBI" id="CHEBI:15378"/>
        <dbReference type="ChEBI" id="CHEBI:30013"/>
        <dbReference type="ChEBI" id="CHEBI:30616"/>
        <dbReference type="ChEBI" id="CHEBI:61977"/>
        <dbReference type="ChEBI" id="CHEBI:456216"/>
        <dbReference type="EC" id="2.7.11.1"/>
    </reaction>
</comment>
<dbReference type="InterPro" id="IPR000719">
    <property type="entry name" value="Prot_kinase_dom"/>
</dbReference>
<protein>
    <recommendedName>
        <fullName evidence="2">non-specific serine/threonine protein kinase</fullName>
        <ecNumber evidence="2">2.7.11.1</ecNumber>
    </recommendedName>
</protein>
<dbReference type="InterPro" id="IPR017441">
    <property type="entry name" value="Protein_kinase_ATP_BS"/>
</dbReference>
<dbReference type="FunFam" id="1.10.510.10:FF:000146">
    <property type="entry name" value="LRR receptor-like serine/threonine-protein kinase IOS1"/>
    <property type="match status" value="1"/>
</dbReference>
<dbReference type="Pfam" id="PF07714">
    <property type="entry name" value="PK_Tyr_Ser-Thr"/>
    <property type="match status" value="1"/>
</dbReference>
<keyword evidence="4" id="KW-0597">Phosphoprotein</keyword>
<comment type="caution">
    <text evidence="22">The sequence shown here is derived from an EMBL/GenBank/DDBJ whole genome shotgun (WGS) entry which is preliminary data.</text>
</comment>
<keyword evidence="5" id="KW-0433">Leucine-rich repeat</keyword>
<evidence type="ECO:0000256" key="14">
    <source>
        <dbReference type="ARBA" id="ARBA00023136"/>
    </source>
</evidence>
<evidence type="ECO:0000313" key="23">
    <source>
        <dbReference type="Proteomes" id="UP001324115"/>
    </source>
</evidence>
<dbReference type="Proteomes" id="UP001324115">
    <property type="component" value="Unassembled WGS sequence"/>
</dbReference>
<feature type="domain" description="Protein kinase" evidence="21">
    <location>
        <begin position="580"/>
        <end position="852"/>
    </location>
</feature>
<dbReference type="SMART" id="SM00220">
    <property type="entry name" value="S_TKc"/>
    <property type="match status" value="1"/>
</dbReference>
<feature type="transmembrane region" description="Helical" evidence="19">
    <location>
        <begin position="511"/>
        <end position="536"/>
    </location>
</feature>
<keyword evidence="11" id="KW-0418">Kinase</keyword>
<dbReference type="Gene3D" id="2.60.120.430">
    <property type="entry name" value="Galactose-binding lectin"/>
    <property type="match status" value="1"/>
</dbReference>
<dbReference type="Pfam" id="PF12819">
    <property type="entry name" value="Malectin_like"/>
    <property type="match status" value="1"/>
</dbReference>
<dbReference type="EMBL" id="JAXUIC010000005">
    <property type="protein sequence ID" value="KAK4590899.1"/>
    <property type="molecule type" value="Genomic_DNA"/>
</dbReference>
<dbReference type="Gene3D" id="3.80.10.10">
    <property type="entry name" value="Ribonuclease Inhibitor"/>
    <property type="match status" value="1"/>
</dbReference>
<reference evidence="22 23" key="1">
    <citation type="journal article" date="2023" name="G3 (Bethesda)">
        <title>A haplotype-resolved chromosome-scale genome for Quercus rubra L. provides insights into the genetics of adaptive traits for red oak species.</title>
        <authorList>
            <person name="Kapoor B."/>
            <person name="Jenkins J."/>
            <person name="Schmutz J."/>
            <person name="Zhebentyayeva T."/>
            <person name="Kuelheim C."/>
            <person name="Coggeshall M."/>
            <person name="Heim C."/>
            <person name="Lasky J.R."/>
            <person name="Leites L."/>
            <person name="Islam-Faridi N."/>
            <person name="Romero-Severson J."/>
            <person name="DeLeo V.L."/>
            <person name="Lucas S.M."/>
            <person name="Lazic D."/>
            <person name="Gailing O."/>
            <person name="Carlson J."/>
            <person name="Staton M."/>
        </authorList>
    </citation>
    <scope>NUCLEOTIDE SEQUENCE [LARGE SCALE GENOMIC DNA]</scope>
    <source>
        <strain evidence="22">Pseudo-F2</strain>
    </source>
</reference>
<keyword evidence="12 18" id="KW-0067">ATP-binding</keyword>
<dbReference type="GO" id="GO:0016020">
    <property type="term" value="C:membrane"/>
    <property type="evidence" value="ECO:0007669"/>
    <property type="project" value="UniProtKB-SubCell"/>
</dbReference>
<dbReference type="InterPro" id="IPR011009">
    <property type="entry name" value="Kinase-like_dom_sf"/>
</dbReference>
<dbReference type="Gene3D" id="1.10.510.10">
    <property type="entry name" value="Transferase(Phosphotransferase) domain 1"/>
    <property type="match status" value="1"/>
</dbReference>
<keyword evidence="23" id="KW-1185">Reference proteome</keyword>
<feature type="signal peptide" evidence="20">
    <location>
        <begin position="1"/>
        <end position="26"/>
    </location>
</feature>
<name>A0AAN7FFI3_QUERU</name>
<accession>A0AAN7FFI3</accession>
<keyword evidence="10 18" id="KW-0547">Nucleotide-binding</keyword>
<dbReference type="PROSITE" id="PS50011">
    <property type="entry name" value="PROTEIN_KINASE_DOM"/>
    <property type="match status" value="1"/>
</dbReference>
<proteinExistence type="predicted"/>
<dbReference type="GO" id="GO:0004674">
    <property type="term" value="F:protein serine/threonine kinase activity"/>
    <property type="evidence" value="ECO:0007669"/>
    <property type="project" value="UniProtKB-KW"/>
</dbReference>
<dbReference type="SUPFAM" id="SSF52058">
    <property type="entry name" value="L domain-like"/>
    <property type="match status" value="1"/>
</dbReference>
<dbReference type="CDD" id="cd14066">
    <property type="entry name" value="STKc_IRAK"/>
    <property type="match status" value="1"/>
</dbReference>
<keyword evidence="7 19" id="KW-0812">Transmembrane</keyword>
<evidence type="ECO:0000256" key="6">
    <source>
        <dbReference type="ARBA" id="ARBA00022679"/>
    </source>
</evidence>
<evidence type="ECO:0000256" key="2">
    <source>
        <dbReference type="ARBA" id="ARBA00012513"/>
    </source>
</evidence>
<dbReference type="GO" id="GO:0005524">
    <property type="term" value="F:ATP binding"/>
    <property type="evidence" value="ECO:0007669"/>
    <property type="project" value="UniProtKB-UniRule"/>
</dbReference>
<keyword evidence="14 19" id="KW-0472">Membrane</keyword>
<gene>
    <name evidence="22" type="ORF">RGQ29_021192</name>
</gene>
<dbReference type="PANTHER" id="PTHR45631:SF202">
    <property type="entry name" value="SENESCENCE-INDUCED RECEPTOR-LIKE SERINE_THREONINE-PROTEIN KINASE"/>
    <property type="match status" value="1"/>
</dbReference>
<dbReference type="InterPro" id="IPR024788">
    <property type="entry name" value="Malectin-like_Carb-bd_dom"/>
</dbReference>
<keyword evidence="9" id="KW-0677">Repeat</keyword>
<dbReference type="PANTHER" id="PTHR45631">
    <property type="entry name" value="OS07G0107800 PROTEIN-RELATED"/>
    <property type="match status" value="1"/>
</dbReference>
<comment type="catalytic activity">
    <reaction evidence="17">
        <text>L-seryl-[protein] + ATP = O-phospho-L-seryl-[protein] + ADP + H(+)</text>
        <dbReference type="Rhea" id="RHEA:17989"/>
        <dbReference type="Rhea" id="RHEA-COMP:9863"/>
        <dbReference type="Rhea" id="RHEA-COMP:11604"/>
        <dbReference type="ChEBI" id="CHEBI:15378"/>
        <dbReference type="ChEBI" id="CHEBI:29999"/>
        <dbReference type="ChEBI" id="CHEBI:30616"/>
        <dbReference type="ChEBI" id="CHEBI:83421"/>
        <dbReference type="ChEBI" id="CHEBI:456216"/>
        <dbReference type="EC" id="2.7.11.1"/>
    </reaction>
</comment>
<feature type="binding site" evidence="18">
    <location>
        <position position="607"/>
    </location>
    <ligand>
        <name>ATP</name>
        <dbReference type="ChEBI" id="CHEBI:30616"/>
    </ligand>
</feature>
<comment type="subcellular location">
    <subcellularLocation>
        <location evidence="1">Membrane</location>
        <topology evidence="1">Single-pass membrane protein</topology>
    </subcellularLocation>
</comment>
<evidence type="ECO:0000256" key="5">
    <source>
        <dbReference type="ARBA" id="ARBA00022614"/>
    </source>
</evidence>
<evidence type="ECO:0000256" key="1">
    <source>
        <dbReference type="ARBA" id="ARBA00004167"/>
    </source>
</evidence>
<evidence type="ECO:0000256" key="17">
    <source>
        <dbReference type="ARBA" id="ARBA00048679"/>
    </source>
</evidence>
<evidence type="ECO:0000256" key="11">
    <source>
        <dbReference type="ARBA" id="ARBA00022777"/>
    </source>
</evidence>
<keyword evidence="15" id="KW-0675">Receptor</keyword>
<dbReference type="InterPro" id="IPR032675">
    <property type="entry name" value="LRR_dom_sf"/>
</dbReference>
<evidence type="ECO:0000256" key="3">
    <source>
        <dbReference type="ARBA" id="ARBA00022527"/>
    </source>
</evidence>
<evidence type="ECO:0000256" key="10">
    <source>
        <dbReference type="ARBA" id="ARBA00022741"/>
    </source>
</evidence>
<evidence type="ECO:0000256" key="12">
    <source>
        <dbReference type="ARBA" id="ARBA00022840"/>
    </source>
</evidence>
<keyword evidence="8 20" id="KW-0732">Signal</keyword>
<keyword evidence="6" id="KW-0808">Transferase</keyword>
<keyword evidence="3" id="KW-0723">Serine/threonine-protein kinase</keyword>
<sequence length="883" mass="98189">MVMMGSFKHFILAFLVGFALTHLVDAQDQSGFISIACGSPANSSFSEPTTGINYISDAAFIDTGISQQISAVYKDGYQHQVWNLRSFPQGIRNCYNISIVQGTKYLIRGTFLYGNYDGLSKLPQFDIHLGVNMWDTINITDMSLALSTELIHVPYQNYLQICLVNTGFGVPFISAIELRPLSNKTYLSNSGSLALFARLDVGSATGKTYRYPTDVYDRVWTPFNYNSSTTLSTSLLIDSQSNNYYQPPSIVMSTASTPINVSAPLELNWNSQNATSSQYYVYMHFAEVVNLKANQSRSFNVTVNGKFFYGPIVPQYLYTSTVYSTSILAIAHNYDLLISKTKSSTLPPILNALEIYSIRDLSKPGTNQQDVDAITKIKLAYGIQRNWEGDPCLPQAYSWAGLYCSYDSINPPRITSLNLSSSGLTGVISVYISNLIMLQYLDMSNNNLTGSVPDFLLQLQYLRVLNLEKNQLTGTIPADLIQRSKNGSLLLSVDENLNVCGFGSCKKKNNIAVPIGASVGVLLILSLIVVAVLWGLKRRKKDKNKVAIAGTESNIQTTSFQSIESIQRQFTFADLIRITNNFERILGKGGFGQVYHGYVDDTQVAVKVLSVASDQGYQQFQAEVKLLMRVHHRNLTTLVGYCYEGTNMGLVYEYMANGDLDAHLSAKNNNILSWEARLNIAIDAAQGLEYLHYGCKPPIIHRDVKTTNILLNENFHAKIADFGLSKIFPTDGGTHVSTFSVAGTPGYLDPEYSTSYRLTEKSDVYSFGVVLLEIITSQRVIERSRENTHISQWVRIMVDKGDIQNIVDPRLHGNFNVNSAWKVVEIAMACVSSTSIERPTMSEVVIKLKECLTSELAQREGESNYSVEMVNMNMITELNPSTR</sequence>
<dbReference type="SUPFAM" id="SSF56112">
    <property type="entry name" value="Protein kinase-like (PK-like)"/>
    <property type="match status" value="1"/>
</dbReference>
<dbReference type="InterPro" id="IPR008271">
    <property type="entry name" value="Ser/Thr_kinase_AS"/>
</dbReference>
<evidence type="ECO:0000256" key="4">
    <source>
        <dbReference type="ARBA" id="ARBA00022553"/>
    </source>
</evidence>
<evidence type="ECO:0000256" key="19">
    <source>
        <dbReference type="SAM" id="Phobius"/>
    </source>
</evidence>
<keyword evidence="13 19" id="KW-1133">Transmembrane helix</keyword>
<evidence type="ECO:0000256" key="15">
    <source>
        <dbReference type="ARBA" id="ARBA00023170"/>
    </source>
</evidence>
<dbReference type="Gene3D" id="3.30.200.20">
    <property type="entry name" value="Phosphorylase Kinase, domain 1"/>
    <property type="match status" value="1"/>
</dbReference>
<dbReference type="FunFam" id="3.80.10.10:FF:000129">
    <property type="entry name" value="Leucine-rich repeat receptor-like kinase"/>
    <property type="match status" value="1"/>
</dbReference>
<evidence type="ECO:0000256" key="18">
    <source>
        <dbReference type="PROSITE-ProRule" id="PRU10141"/>
    </source>
</evidence>
<evidence type="ECO:0000259" key="21">
    <source>
        <dbReference type="PROSITE" id="PS50011"/>
    </source>
</evidence>
<dbReference type="Pfam" id="PF13855">
    <property type="entry name" value="LRR_8"/>
    <property type="match status" value="1"/>
</dbReference>
<evidence type="ECO:0000256" key="9">
    <source>
        <dbReference type="ARBA" id="ARBA00022737"/>
    </source>
</evidence>